<evidence type="ECO:0000313" key="3">
    <source>
        <dbReference type="Proteomes" id="UP000008370"/>
    </source>
</evidence>
<reference evidence="2 3" key="1">
    <citation type="journal article" date="2012" name="BMC Genomics">
        <title>Comparative genomics of the white-rot fungi, Phanerochaete carnosa and P. chrysosporium, to elucidate the genetic basis of the distinct wood types they colonize.</title>
        <authorList>
            <person name="Suzuki H."/>
            <person name="MacDonald J."/>
            <person name="Syed K."/>
            <person name="Salamov A."/>
            <person name="Hori C."/>
            <person name="Aerts A."/>
            <person name="Henrissat B."/>
            <person name="Wiebenga A."/>
            <person name="vanKuyk P.A."/>
            <person name="Barry K."/>
            <person name="Lindquist E."/>
            <person name="LaButti K."/>
            <person name="Lapidus A."/>
            <person name="Lucas S."/>
            <person name="Coutinho P."/>
            <person name="Gong Y."/>
            <person name="Samejima M."/>
            <person name="Mahadevan R."/>
            <person name="Abou-Zaid M."/>
            <person name="de Vries R.P."/>
            <person name="Igarashi K."/>
            <person name="Yadav J.S."/>
            <person name="Grigoriev I.V."/>
            <person name="Master E.R."/>
        </authorList>
    </citation>
    <scope>NUCLEOTIDE SEQUENCE [LARGE SCALE GENOMIC DNA]</scope>
    <source>
        <strain evidence="2 3">HHB-10118-sp</strain>
    </source>
</reference>
<sequence length="76" mass="7810">MFLEVVDITPASEPARAASEPPPSAVAPSKSNSMFDEPAVDLAASTQSIRSQAAPVPSTTGDVAGANQEMGSPRRR</sequence>
<dbReference type="HOGENOM" id="CLU_2655295_0_0_1"/>
<evidence type="ECO:0000256" key="1">
    <source>
        <dbReference type="SAM" id="MobiDB-lite"/>
    </source>
</evidence>
<dbReference type="InParanoid" id="K5WBD5"/>
<dbReference type="AlphaFoldDB" id="K5WBD5"/>
<name>K5WBD5_PHACS</name>
<dbReference type="Proteomes" id="UP000008370">
    <property type="component" value="Unassembled WGS sequence"/>
</dbReference>
<accession>K5WBD5</accession>
<organism evidence="2 3">
    <name type="scientific">Phanerochaete carnosa (strain HHB-10118-sp)</name>
    <name type="common">White-rot fungus</name>
    <name type="synonym">Peniophora carnosa</name>
    <dbReference type="NCBI Taxonomy" id="650164"/>
    <lineage>
        <taxon>Eukaryota</taxon>
        <taxon>Fungi</taxon>
        <taxon>Dikarya</taxon>
        <taxon>Basidiomycota</taxon>
        <taxon>Agaricomycotina</taxon>
        <taxon>Agaricomycetes</taxon>
        <taxon>Polyporales</taxon>
        <taxon>Phanerochaetaceae</taxon>
        <taxon>Phanerochaete</taxon>
    </lineage>
</organism>
<evidence type="ECO:0000313" key="2">
    <source>
        <dbReference type="EMBL" id="EKM56515.1"/>
    </source>
</evidence>
<feature type="region of interest" description="Disordered" evidence="1">
    <location>
        <begin position="1"/>
        <end position="76"/>
    </location>
</feature>
<proteinExistence type="predicted"/>
<dbReference type="RefSeq" id="XP_007394361.1">
    <property type="nucleotide sequence ID" value="XM_007394299.1"/>
</dbReference>
<dbReference type="KEGG" id="pco:PHACADRAFT_253684"/>
<dbReference type="EMBL" id="JH930471">
    <property type="protein sequence ID" value="EKM56515.1"/>
    <property type="molecule type" value="Genomic_DNA"/>
</dbReference>
<feature type="compositionally biased region" description="Polar residues" evidence="1">
    <location>
        <begin position="44"/>
        <end position="61"/>
    </location>
</feature>
<gene>
    <name evidence="2" type="ORF">PHACADRAFT_253684</name>
</gene>
<keyword evidence="3" id="KW-1185">Reference proteome</keyword>
<feature type="compositionally biased region" description="Low complexity" evidence="1">
    <location>
        <begin position="10"/>
        <end position="19"/>
    </location>
</feature>
<protein>
    <submittedName>
        <fullName evidence="2">Uncharacterized protein</fullName>
    </submittedName>
</protein>
<dbReference type="GeneID" id="18915840"/>